<proteinExistence type="predicted"/>
<sequence length="463" mass="49619">MGKQQTISLKQRRRTSSNKPLHKTTHVKPRLAATESATAPPTPAKTQELWEGACRKKPATSRPLPARARPPRDGRGRAAVVVGRASGRFALSSRAGSTARPRARVVSEAAAGNRDDAGETREGTVRVTSHRHTADVELVGAGGRRVGRLLKANHGHVAKLRAMHDAFGGDAPFEEDLFRVLCRYAGAAGHGFHAALPSRAFACLRDVGGVTLECFASPLNCYFSPFCSASLVDDAPFGSIGSFFDFHPTGGSYEVNPPFVDDVLARAADHARELLAAATKPLSFVFVVPGWTDSDAWARLSGSPFLRDGPLLVAADDHGYVDGAQHSRRDRHRASPYDTAFFFLQNDAGYAAWPPKRTKPALRRAMASGKPTDAEARRRAAAGRGQAPEDGSGAVYKGKKKNRRAAPGAAADHGARVPKKPAKQAKKAAKRAEKRARKREAARETAEAHAPSRESIPGVVSFM</sequence>
<feature type="compositionally biased region" description="Basic and acidic residues" evidence="1">
    <location>
        <begin position="113"/>
        <end position="124"/>
    </location>
</feature>
<feature type="domain" description="PCIF1 WW" evidence="2">
    <location>
        <begin position="172"/>
        <end position="323"/>
    </location>
</feature>
<comment type="caution">
    <text evidence="3">The sequence shown here is derived from an EMBL/GenBank/DDBJ whole genome shotgun (WGS) entry which is preliminary data.</text>
</comment>
<feature type="region of interest" description="Disordered" evidence="1">
    <location>
        <begin position="92"/>
        <end position="130"/>
    </location>
</feature>
<feature type="compositionally biased region" description="Basic residues" evidence="1">
    <location>
        <begin position="10"/>
        <end position="29"/>
    </location>
</feature>
<dbReference type="PANTHER" id="PTHR21727">
    <property type="entry name" value="PHOSPHORYLATED CTD INTERACTING FACTOR 1"/>
    <property type="match status" value="1"/>
</dbReference>
<accession>A0ABR1G843</accession>
<evidence type="ECO:0000256" key="1">
    <source>
        <dbReference type="SAM" id="MobiDB-lite"/>
    </source>
</evidence>
<reference evidence="3 4" key="1">
    <citation type="submission" date="2024-03" db="EMBL/GenBank/DDBJ databases">
        <title>Aureococcus anophagefferens CCMP1851 and Kratosvirus quantuckense: Draft genome of a second virus-susceptible host strain in the model system.</title>
        <authorList>
            <person name="Chase E."/>
            <person name="Truchon A.R."/>
            <person name="Schepens W."/>
            <person name="Wilhelm S.W."/>
        </authorList>
    </citation>
    <scope>NUCLEOTIDE SEQUENCE [LARGE SCALE GENOMIC DNA]</scope>
    <source>
        <strain evidence="3 4">CCMP1851</strain>
    </source>
</reference>
<gene>
    <name evidence="3" type="primary">PCIF1</name>
    <name evidence="3" type="ORF">SO694_00047017</name>
</gene>
<dbReference type="Proteomes" id="UP001363151">
    <property type="component" value="Unassembled WGS sequence"/>
</dbReference>
<feature type="region of interest" description="Disordered" evidence="1">
    <location>
        <begin position="354"/>
        <end position="463"/>
    </location>
</feature>
<dbReference type="InterPro" id="IPR022035">
    <property type="entry name" value="PCIF1_WW"/>
</dbReference>
<evidence type="ECO:0000259" key="2">
    <source>
        <dbReference type="Pfam" id="PF12237"/>
    </source>
</evidence>
<organism evidence="3 4">
    <name type="scientific">Aureococcus anophagefferens</name>
    <name type="common">Harmful bloom alga</name>
    <dbReference type="NCBI Taxonomy" id="44056"/>
    <lineage>
        <taxon>Eukaryota</taxon>
        <taxon>Sar</taxon>
        <taxon>Stramenopiles</taxon>
        <taxon>Ochrophyta</taxon>
        <taxon>Pelagophyceae</taxon>
        <taxon>Pelagomonadales</taxon>
        <taxon>Pelagomonadaceae</taxon>
        <taxon>Aureococcus</taxon>
    </lineage>
</organism>
<feature type="region of interest" description="Disordered" evidence="1">
    <location>
        <begin position="1"/>
        <end position="78"/>
    </location>
</feature>
<evidence type="ECO:0000313" key="4">
    <source>
        <dbReference type="Proteomes" id="UP001363151"/>
    </source>
</evidence>
<keyword evidence="4" id="KW-1185">Reference proteome</keyword>
<dbReference type="PANTHER" id="PTHR21727:SF0">
    <property type="entry name" value="MRNA (2'-O-METHYLADENOSINE-N(6)-)-METHYLTRANSFERASE"/>
    <property type="match status" value="1"/>
</dbReference>
<dbReference type="Pfam" id="PF12237">
    <property type="entry name" value="PCIF1_WW"/>
    <property type="match status" value="1"/>
</dbReference>
<protein>
    <submittedName>
        <fullName evidence="3">mRNA (2'-O-methyladenosine-N(6)-)-methyltransferase</fullName>
    </submittedName>
</protein>
<dbReference type="EMBL" id="JBBJCI010000080">
    <property type="protein sequence ID" value="KAK7249264.1"/>
    <property type="molecule type" value="Genomic_DNA"/>
</dbReference>
<name>A0ABR1G843_AURAN</name>
<dbReference type="InterPro" id="IPR039881">
    <property type="entry name" value="PCIF1-like"/>
</dbReference>
<feature type="compositionally biased region" description="Basic and acidic residues" evidence="1">
    <location>
        <begin position="439"/>
        <end position="452"/>
    </location>
</feature>
<evidence type="ECO:0000313" key="3">
    <source>
        <dbReference type="EMBL" id="KAK7249264.1"/>
    </source>
</evidence>
<feature type="compositionally biased region" description="Basic residues" evidence="1">
    <location>
        <begin position="416"/>
        <end position="438"/>
    </location>
</feature>